<accession>A0A655IN74</accession>
<evidence type="ECO:0000313" key="2">
    <source>
        <dbReference type="Proteomes" id="UP000044938"/>
    </source>
</evidence>
<name>A0A655IN74_MYCTX</name>
<reference evidence="1 2" key="1">
    <citation type="submission" date="2015-03" db="EMBL/GenBank/DDBJ databases">
        <authorList>
            <consortium name="Pathogen Informatics"/>
        </authorList>
    </citation>
    <scope>NUCLEOTIDE SEQUENCE [LARGE SCALE GENOMIC DNA]</scope>
    <source>
        <strain evidence="1 2">M09401471</strain>
    </source>
</reference>
<dbReference type="AlphaFoldDB" id="A0A655IN74"/>
<protein>
    <submittedName>
        <fullName evidence="1">Uncharacterized protein</fullName>
    </submittedName>
</protein>
<dbReference type="Proteomes" id="UP000044938">
    <property type="component" value="Unassembled WGS sequence"/>
</dbReference>
<gene>
    <name evidence="1" type="ORF">ERS007720_01545</name>
</gene>
<dbReference type="EMBL" id="CSAJ01000157">
    <property type="protein sequence ID" value="COW05449.1"/>
    <property type="molecule type" value="Genomic_DNA"/>
</dbReference>
<sequence length="83" mass="9066">MGPYKSRIGIFNRGRRRMLGSQPVVDRQYLDVGVATGQPAQRVMGVQVPERPAATVVKDQQRRGATAAGAVVPRRDLTGWSGY</sequence>
<evidence type="ECO:0000313" key="1">
    <source>
        <dbReference type="EMBL" id="COW05449.1"/>
    </source>
</evidence>
<proteinExistence type="predicted"/>
<organism evidence="1 2">
    <name type="scientific">Mycobacterium tuberculosis</name>
    <dbReference type="NCBI Taxonomy" id="1773"/>
    <lineage>
        <taxon>Bacteria</taxon>
        <taxon>Bacillati</taxon>
        <taxon>Actinomycetota</taxon>
        <taxon>Actinomycetes</taxon>
        <taxon>Mycobacteriales</taxon>
        <taxon>Mycobacteriaceae</taxon>
        <taxon>Mycobacterium</taxon>
        <taxon>Mycobacterium tuberculosis complex</taxon>
    </lineage>
</organism>